<gene>
    <name evidence="1" type="ORF">L1987_47328</name>
</gene>
<dbReference type="Proteomes" id="UP001056120">
    <property type="component" value="Linkage Group LG15"/>
</dbReference>
<evidence type="ECO:0000313" key="2">
    <source>
        <dbReference type="Proteomes" id="UP001056120"/>
    </source>
</evidence>
<organism evidence="1 2">
    <name type="scientific">Smallanthus sonchifolius</name>
    <dbReference type="NCBI Taxonomy" id="185202"/>
    <lineage>
        <taxon>Eukaryota</taxon>
        <taxon>Viridiplantae</taxon>
        <taxon>Streptophyta</taxon>
        <taxon>Embryophyta</taxon>
        <taxon>Tracheophyta</taxon>
        <taxon>Spermatophyta</taxon>
        <taxon>Magnoliopsida</taxon>
        <taxon>eudicotyledons</taxon>
        <taxon>Gunneridae</taxon>
        <taxon>Pentapetalae</taxon>
        <taxon>asterids</taxon>
        <taxon>campanulids</taxon>
        <taxon>Asterales</taxon>
        <taxon>Asteraceae</taxon>
        <taxon>Asteroideae</taxon>
        <taxon>Heliantheae alliance</taxon>
        <taxon>Millerieae</taxon>
        <taxon>Smallanthus</taxon>
    </lineage>
</organism>
<name>A0ACB9G3A0_9ASTR</name>
<dbReference type="EMBL" id="CM042032">
    <property type="protein sequence ID" value="KAI3777528.1"/>
    <property type="molecule type" value="Genomic_DNA"/>
</dbReference>
<sequence>MKSKQVALSSVRVAGYRRRYKETVEPRALGEEPDSKKSKQALAFLFQAIPEEMVLQMASYTDPKHVWDRLKTRYLGVDRVRAARLATLKRELESLRMKEGETVDDFVTKLTGLASKARSLGHELEEVDLVKRLLDSMPKSFLQIVASIEKCFDFDSMLFYEAVGRLKAYEERLKGTEKMEDIQGGLLLASEEKPHECKHYGVGSSNRDDFGCGRGRGRGSVKSRDGNERFQDKSNVKCYKCGDFGHYNNECPKLRNQEVNLIEEEPTLL</sequence>
<evidence type="ECO:0000313" key="1">
    <source>
        <dbReference type="EMBL" id="KAI3777528.1"/>
    </source>
</evidence>
<reference evidence="2" key="1">
    <citation type="journal article" date="2022" name="Mol. Ecol. Resour.">
        <title>The genomes of chicory, endive, great burdock and yacon provide insights into Asteraceae palaeo-polyploidization history and plant inulin production.</title>
        <authorList>
            <person name="Fan W."/>
            <person name="Wang S."/>
            <person name="Wang H."/>
            <person name="Wang A."/>
            <person name="Jiang F."/>
            <person name="Liu H."/>
            <person name="Zhao H."/>
            <person name="Xu D."/>
            <person name="Zhang Y."/>
        </authorList>
    </citation>
    <scope>NUCLEOTIDE SEQUENCE [LARGE SCALE GENOMIC DNA]</scope>
    <source>
        <strain evidence="2">cv. Yunnan</strain>
    </source>
</reference>
<reference evidence="1 2" key="2">
    <citation type="journal article" date="2022" name="Mol. Ecol. Resour.">
        <title>The genomes of chicory, endive, great burdock and yacon provide insights into Asteraceae paleo-polyploidization history and plant inulin production.</title>
        <authorList>
            <person name="Fan W."/>
            <person name="Wang S."/>
            <person name="Wang H."/>
            <person name="Wang A."/>
            <person name="Jiang F."/>
            <person name="Liu H."/>
            <person name="Zhao H."/>
            <person name="Xu D."/>
            <person name="Zhang Y."/>
        </authorList>
    </citation>
    <scope>NUCLEOTIDE SEQUENCE [LARGE SCALE GENOMIC DNA]</scope>
    <source>
        <strain evidence="2">cv. Yunnan</strain>
        <tissue evidence="1">Leaves</tissue>
    </source>
</reference>
<protein>
    <submittedName>
        <fullName evidence="1">Uncharacterized protein</fullName>
    </submittedName>
</protein>
<comment type="caution">
    <text evidence="1">The sequence shown here is derived from an EMBL/GenBank/DDBJ whole genome shotgun (WGS) entry which is preliminary data.</text>
</comment>
<accession>A0ACB9G3A0</accession>
<keyword evidence="2" id="KW-1185">Reference proteome</keyword>
<proteinExistence type="predicted"/>